<evidence type="ECO:0000313" key="2">
    <source>
        <dbReference type="EMBL" id="CAG8551936.1"/>
    </source>
</evidence>
<dbReference type="InterPro" id="IPR011990">
    <property type="entry name" value="TPR-like_helical_dom_sf"/>
</dbReference>
<accession>A0A9N9B3E6</accession>
<dbReference type="SMART" id="SM00671">
    <property type="entry name" value="SEL1"/>
    <property type="match status" value="4"/>
</dbReference>
<dbReference type="SUPFAM" id="SSF81901">
    <property type="entry name" value="HCP-like"/>
    <property type="match status" value="1"/>
</dbReference>
<dbReference type="OrthoDB" id="2384430at2759"/>
<evidence type="ECO:0000313" key="3">
    <source>
        <dbReference type="Proteomes" id="UP000789508"/>
    </source>
</evidence>
<dbReference type="Pfam" id="PF08238">
    <property type="entry name" value="Sel1"/>
    <property type="match status" value="4"/>
</dbReference>
<name>A0A9N9B3E6_9GLOM</name>
<comment type="similarity">
    <text evidence="1">Belongs to the sel-1 family.</text>
</comment>
<keyword evidence="3" id="KW-1185">Reference proteome</keyword>
<dbReference type="PANTHER" id="PTHR11102">
    <property type="entry name" value="SEL-1-LIKE PROTEIN"/>
    <property type="match status" value="1"/>
</dbReference>
<proteinExistence type="inferred from homology"/>
<comment type="caution">
    <text evidence="2">The sequence shown here is derived from an EMBL/GenBank/DDBJ whole genome shotgun (WGS) entry which is preliminary data.</text>
</comment>
<dbReference type="AlphaFoldDB" id="A0A9N9B3E6"/>
<gene>
    <name evidence="2" type="ORF">ALEPTO_LOCUS5918</name>
</gene>
<dbReference type="EMBL" id="CAJVPS010001837">
    <property type="protein sequence ID" value="CAG8551936.1"/>
    <property type="molecule type" value="Genomic_DNA"/>
</dbReference>
<evidence type="ECO:0000256" key="1">
    <source>
        <dbReference type="ARBA" id="ARBA00038101"/>
    </source>
</evidence>
<dbReference type="Proteomes" id="UP000789508">
    <property type="component" value="Unassembled WGS sequence"/>
</dbReference>
<dbReference type="Gene3D" id="1.25.40.10">
    <property type="entry name" value="Tetratricopeptide repeat domain"/>
    <property type="match status" value="1"/>
</dbReference>
<protein>
    <submittedName>
        <fullName evidence="2">6750_t:CDS:1</fullName>
    </submittedName>
</protein>
<dbReference type="InterPro" id="IPR006597">
    <property type="entry name" value="Sel1-like"/>
</dbReference>
<reference evidence="2" key="1">
    <citation type="submission" date="2021-06" db="EMBL/GenBank/DDBJ databases">
        <authorList>
            <person name="Kallberg Y."/>
            <person name="Tangrot J."/>
            <person name="Rosling A."/>
        </authorList>
    </citation>
    <scope>NUCLEOTIDE SEQUENCE</scope>
    <source>
        <strain evidence="2">FL130A</strain>
    </source>
</reference>
<dbReference type="InterPro" id="IPR050767">
    <property type="entry name" value="Sel1_AlgK"/>
</dbReference>
<dbReference type="PANTHER" id="PTHR11102:SF160">
    <property type="entry name" value="ERAD-ASSOCIATED E3 UBIQUITIN-PROTEIN LIGASE COMPONENT HRD3"/>
    <property type="match status" value="1"/>
</dbReference>
<sequence>MFLQKFGFENSSTGATSELFSSPKDYYHYANNLDNNKYARNFLARNYRDGTGGANINNQQAFYWAKESAALGFTSGQYNLGYCYIKGIGVTPSDELAFYWFKEAAKITSSMAEYSVGFCYRNGFGTPVNQLKATYWFLRAASHDDGVDGLAQYVLAGRYHKGNGVNRDVHKAIRFGIRAIQFELRTENNGQQNAMYSLINIFSNGFHFLM</sequence>
<organism evidence="2 3">
    <name type="scientific">Ambispora leptoticha</name>
    <dbReference type="NCBI Taxonomy" id="144679"/>
    <lineage>
        <taxon>Eukaryota</taxon>
        <taxon>Fungi</taxon>
        <taxon>Fungi incertae sedis</taxon>
        <taxon>Mucoromycota</taxon>
        <taxon>Glomeromycotina</taxon>
        <taxon>Glomeromycetes</taxon>
        <taxon>Archaeosporales</taxon>
        <taxon>Ambisporaceae</taxon>
        <taxon>Ambispora</taxon>
    </lineage>
</organism>